<evidence type="ECO:0000313" key="6">
    <source>
        <dbReference type="Proteomes" id="UP000214646"/>
    </source>
</evidence>
<dbReference type="InterPro" id="IPR050346">
    <property type="entry name" value="FMO-like"/>
</dbReference>
<accession>A0A225DLA8</accession>
<keyword evidence="2" id="KW-0274">FAD</keyword>
<dbReference type="SUPFAM" id="SSF51905">
    <property type="entry name" value="FAD/NAD(P)-binding domain"/>
    <property type="match status" value="2"/>
</dbReference>
<dbReference type="Proteomes" id="UP000214646">
    <property type="component" value="Unassembled WGS sequence"/>
</dbReference>
<dbReference type="Gene3D" id="3.50.50.60">
    <property type="entry name" value="FAD/NAD(P)-binding domain"/>
    <property type="match status" value="1"/>
</dbReference>
<dbReference type="InterPro" id="IPR036188">
    <property type="entry name" value="FAD/NAD-bd_sf"/>
</dbReference>
<comment type="caution">
    <text evidence="5">The sequence shown here is derived from an EMBL/GenBank/DDBJ whole genome shotgun (WGS) entry which is preliminary data.</text>
</comment>
<sequence length="388" mass="41522">MSKPTLPRVAILGAGPIGLEAALYAKSLGHPVTVYEANAPGAHVERWGFLRMFTPFGMNVTPLGLAALLRDAPDRELPADTDLITGKEFRDAYLAPLAESSALRGLVQPQTRVVAIGRAGWRKGEPADPKKPLPPFRLLVRDPRGVERFDAADVVLDCTGTLGRPNWVGDGGIPAVGEVAARQHAAYWPEDVRGARTGHYAGKSVLVIGAGYSAATAVCELATLAEVHQATWVIWLTNGPRTQPLGRIGGDPLKERDRLAARANSLAMRCDGNLEYHPQAMIDELVCGGPDQGFRVAARLAGKPTTWDVERVIANVGYRPDLSACAELRVGEPAGRVETDEPGYFILGAKAKGRDSNFLIQDGHAHVRRTFAVVAGKPGLDLYAKKAA</sequence>
<evidence type="ECO:0000256" key="3">
    <source>
        <dbReference type="ARBA" id="ARBA00023002"/>
    </source>
</evidence>
<evidence type="ECO:0000256" key="2">
    <source>
        <dbReference type="ARBA" id="ARBA00022827"/>
    </source>
</evidence>
<keyword evidence="1" id="KW-0285">Flavoprotein</keyword>
<dbReference type="OrthoDB" id="9773233at2"/>
<protein>
    <submittedName>
        <fullName evidence="5">Putative secreted protein</fullName>
    </submittedName>
</protein>
<keyword evidence="6" id="KW-1185">Reference proteome</keyword>
<dbReference type="PRINTS" id="PR00368">
    <property type="entry name" value="FADPNR"/>
</dbReference>
<keyword evidence="3" id="KW-0560">Oxidoreductase</keyword>
<dbReference type="Pfam" id="PF00070">
    <property type="entry name" value="Pyr_redox"/>
    <property type="match status" value="1"/>
</dbReference>
<evidence type="ECO:0000259" key="4">
    <source>
        <dbReference type="Pfam" id="PF00070"/>
    </source>
</evidence>
<dbReference type="RefSeq" id="WP_088257787.1">
    <property type="nucleotide sequence ID" value="NZ_NIDE01000014.1"/>
</dbReference>
<feature type="domain" description="Pyridine nucleotide-disulphide oxidoreductase N-terminal" evidence="4">
    <location>
        <begin position="8"/>
        <end position="37"/>
    </location>
</feature>
<evidence type="ECO:0000256" key="1">
    <source>
        <dbReference type="ARBA" id="ARBA00022630"/>
    </source>
</evidence>
<dbReference type="InterPro" id="IPR039648">
    <property type="entry name" value="DHPH_N"/>
</dbReference>
<organism evidence="5 6">
    <name type="scientific">Fimbriiglobus ruber</name>
    <dbReference type="NCBI Taxonomy" id="1908690"/>
    <lineage>
        <taxon>Bacteria</taxon>
        <taxon>Pseudomonadati</taxon>
        <taxon>Planctomycetota</taxon>
        <taxon>Planctomycetia</taxon>
        <taxon>Gemmatales</taxon>
        <taxon>Gemmataceae</taxon>
        <taxon>Fimbriiglobus</taxon>
    </lineage>
</organism>
<reference evidence="6" key="1">
    <citation type="submission" date="2017-06" db="EMBL/GenBank/DDBJ databases">
        <title>Genome analysis of Fimbriiglobus ruber SP5, the first member of the order Planctomycetales with confirmed chitinolytic capability.</title>
        <authorList>
            <person name="Ravin N.V."/>
            <person name="Rakitin A.L."/>
            <person name="Ivanova A.A."/>
            <person name="Beletsky A.V."/>
            <person name="Kulichevskaya I.S."/>
            <person name="Mardanov A.V."/>
            <person name="Dedysh S.N."/>
        </authorList>
    </citation>
    <scope>NUCLEOTIDE SEQUENCE [LARGE SCALE GENOMIC DNA]</scope>
    <source>
        <strain evidence="6">SP5</strain>
    </source>
</reference>
<dbReference type="EMBL" id="NIDE01000014">
    <property type="protein sequence ID" value="OWK37969.1"/>
    <property type="molecule type" value="Genomic_DNA"/>
</dbReference>
<gene>
    <name evidence="5" type="ORF">FRUB_07089</name>
</gene>
<name>A0A225DLA8_9BACT</name>
<dbReference type="AlphaFoldDB" id="A0A225DLA8"/>
<evidence type="ECO:0000313" key="5">
    <source>
        <dbReference type="EMBL" id="OWK37969.1"/>
    </source>
</evidence>
<dbReference type="GO" id="GO:0016491">
    <property type="term" value="F:oxidoreductase activity"/>
    <property type="evidence" value="ECO:0007669"/>
    <property type="project" value="UniProtKB-KW"/>
</dbReference>
<dbReference type="PANTHER" id="PTHR23023">
    <property type="entry name" value="DIMETHYLANILINE MONOOXYGENASE"/>
    <property type="match status" value="1"/>
</dbReference>
<proteinExistence type="predicted"/>